<dbReference type="InterPro" id="IPR000210">
    <property type="entry name" value="BTB/POZ_dom"/>
</dbReference>
<accession>A0AAV7JNU6</accession>
<evidence type="ECO:0000313" key="3">
    <source>
        <dbReference type="EMBL" id="KAI6650474.1"/>
    </source>
</evidence>
<dbReference type="SMART" id="SM00875">
    <property type="entry name" value="BACK"/>
    <property type="match status" value="1"/>
</dbReference>
<feature type="region of interest" description="Disordered" evidence="1">
    <location>
        <begin position="270"/>
        <end position="296"/>
    </location>
</feature>
<sequence length="296" mass="33564">MSRLMKEKTLYGDPDAFAQEMSKMIDDEEWSDIKFLVGDERRIMCSHRSMLAARCAVFRAMLSVPPSEGEDPNTPLVLSDISPPIFLSVLEFIYTNSCKLSSEFVSEVLRAAIEFGLDGLRRICVQFMRESMSVDTVCEYVQAALMYEQVDLQAECLEYIEVKTEEVFKTSAFREISDEALAFILQSDLLNIDEVEILSRVKEWAGVNALASNKSLGDTVERVISHVRFPLLDQEYLSLVEKENEVKKYIPVSFISSAWRYHARKEVDSNNPQLCPRKGTVPRDSLQPMGLGVSTS</sequence>
<gene>
    <name evidence="3" type="ORF">LOD99_5911</name>
</gene>
<protein>
    <submittedName>
        <fullName evidence="3">BTB/POZ domain-containing protein 19-like</fullName>
    </submittedName>
</protein>
<proteinExistence type="predicted"/>
<dbReference type="CDD" id="cd18494">
    <property type="entry name" value="BACK_BTBD19"/>
    <property type="match status" value="1"/>
</dbReference>
<dbReference type="AlphaFoldDB" id="A0AAV7JNU6"/>
<dbReference type="CDD" id="cd18294">
    <property type="entry name" value="BTB_POZ_BTBD19"/>
    <property type="match status" value="1"/>
</dbReference>
<keyword evidence="4" id="KW-1185">Reference proteome</keyword>
<dbReference type="PANTHER" id="PTHR46965:SF1">
    <property type="entry name" value="BTB_POZ DOMAIN-CONTAINING PROTEIN 19"/>
    <property type="match status" value="1"/>
</dbReference>
<dbReference type="Pfam" id="PF07707">
    <property type="entry name" value="BACK"/>
    <property type="match status" value="1"/>
</dbReference>
<dbReference type="PROSITE" id="PS50097">
    <property type="entry name" value="BTB"/>
    <property type="match status" value="1"/>
</dbReference>
<dbReference type="Proteomes" id="UP001165289">
    <property type="component" value="Unassembled WGS sequence"/>
</dbReference>
<evidence type="ECO:0000259" key="2">
    <source>
        <dbReference type="PROSITE" id="PS50097"/>
    </source>
</evidence>
<dbReference type="SMART" id="SM00225">
    <property type="entry name" value="BTB"/>
    <property type="match status" value="1"/>
</dbReference>
<evidence type="ECO:0000256" key="1">
    <source>
        <dbReference type="SAM" id="MobiDB-lite"/>
    </source>
</evidence>
<name>A0AAV7JNU6_9METZ</name>
<evidence type="ECO:0000313" key="4">
    <source>
        <dbReference type="Proteomes" id="UP001165289"/>
    </source>
</evidence>
<dbReference type="Gene3D" id="1.25.40.420">
    <property type="match status" value="1"/>
</dbReference>
<comment type="caution">
    <text evidence="3">The sequence shown here is derived from an EMBL/GenBank/DDBJ whole genome shotgun (WGS) entry which is preliminary data.</text>
</comment>
<organism evidence="3 4">
    <name type="scientific">Oopsacas minuta</name>
    <dbReference type="NCBI Taxonomy" id="111878"/>
    <lineage>
        <taxon>Eukaryota</taxon>
        <taxon>Metazoa</taxon>
        <taxon>Porifera</taxon>
        <taxon>Hexactinellida</taxon>
        <taxon>Hexasterophora</taxon>
        <taxon>Lyssacinosida</taxon>
        <taxon>Leucopsacidae</taxon>
        <taxon>Oopsacas</taxon>
    </lineage>
</organism>
<dbReference type="Gene3D" id="3.30.710.10">
    <property type="entry name" value="Potassium Channel Kv1.1, Chain A"/>
    <property type="match status" value="1"/>
</dbReference>
<dbReference type="InterPro" id="IPR011333">
    <property type="entry name" value="SKP1/BTB/POZ_sf"/>
</dbReference>
<dbReference type="PANTHER" id="PTHR46965">
    <property type="entry name" value="BTB/POZ DOMAIN-CONTAINING PROTEIN 19"/>
    <property type="match status" value="1"/>
</dbReference>
<dbReference type="SUPFAM" id="SSF54695">
    <property type="entry name" value="POZ domain"/>
    <property type="match status" value="1"/>
</dbReference>
<feature type="domain" description="BTB" evidence="2">
    <location>
        <begin position="31"/>
        <end position="102"/>
    </location>
</feature>
<dbReference type="EMBL" id="JAKMXF010000311">
    <property type="protein sequence ID" value="KAI6650474.1"/>
    <property type="molecule type" value="Genomic_DNA"/>
</dbReference>
<reference evidence="3 4" key="1">
    <citation type="journal article" date="2023" name="BMC Biol.">
        <title>The compact genome of the sponge Oopsacas minuta (Hexactinellida) is lacking key metazoan core genes.</title>
        <authorList>
            <person name="Santini S."/>
            <person name="Schenkelaars Q."/>
            <person name="Jourda C."/>
            <person name="Duchesne M."/>
            <person name="Belahbib H."/>
            <person name="Rocher C."/>
            <person name="Selva M."/>
            <person name="Riesgo A."/>
            <person name="Vervoort M."/>
            <person name="Leys S.P."/>
            <person name="Kodjabachian L."/>
            <person name="Le Bivic A."/>
            <person name="Borchiellini C."/>
            <person name="Claverie J.M."/>
            <person name="Renard E."/>
        </authorList>
    </citation>
    <scope>NUCLEOTIDE SEQUENCE [LARGE SCALE GENOMIC DNA]</scope>
    <source>
        <strain evidence="3">SPO-2</strain>
    </source>
</reference>
<dbReference type="InterPro" id="IPR042846">
    <property type="entry name" value="BTBD19"/>
</dbReference>
<dbReference type="InterPro" id="IPR011705">
    <property type="entry name" value="BACK"/>
</dbReference>
<dbReference type="Pfam" id="PF00651">
    <property type="entry name" value="BTB"/>
    <property type="match status" value="1"/>
</dbReference>